<dbReference type="GO" id="GO:0071949">
    <property type="term" value="F:FAD binding"/>
    <property type="evidence" value="ECO:0007669"/>
    <property type="project" value="InterPro"/>
</dbReference>
<dbReference type="PRINTS" id="PR00420">
    <property type="entry name" value="RNGMNOXGNASE"/>
</dbReference>
<accession>A0A699YJK0</accession>
<dbReference type="PANTHER" id="PTHR46028:SF7">
    <property type="entry name" value="KYNURENINE 3-MONOOXYGENASE-RELATED"/>
    <property type="match status" value="1"/>
</dbReference>
<keyword evidence="4" id="KW-1185">Reference proteome</keyword>
<dbReference type="EMBL" id="BLLF01000136">
    <property type="protein sequence ID" value="GFH08088.1"/>
    <property type="molecule type" value="Genomic_DNA"/>
</dbReference>
<dbReference type="Proteomes" id="UP000485058">
    <property type="component" value="Unassembled WGS sequence"/>
</dbReference>
<feature type="domain" description="FAD-binding" evidence="2">
    <location>
        <begin position="4"/>
        <end position="180"/>
    </location>
</feature>
<dbReference type="SUPFAM" id="SSF51905">
    <property type="entry name" value="FAD/NAD(P)-binding domain"/>
    <property type="match status" value="1"/>
</dbReference>
<organism evidence="3 4">
    <name type="scientific">Haematococcus lacustris</name>
    <name type="common">Green alga</name>
    <name type="synonym">Haematococcus pluvialis</name>
    <dbReference type="NCBI Taxonomy" id="44745"/>
    <lineage>
        <taxon>Eukaryota</taxon>
        <taxon>Viridiplantae</taxon>
        <taxon>Chlorophyta</taxon>
        <taxon>core chlorophytes</taxon>
        <taxon>Chlorophyceae</taxon>
        <taxon>CS clade</taxon>
        <taxon>Chlamydomonadales</taxon>
        <taxon>Haematococcaceae</taxon>
        <taxon>Haematococcus</taxon>
    </lineage>
</organism>
<dbReference type="InterPro" id="IPR002938">
    <property type="entry name" value="FAD-bd"/>
</dbReference>
<evidence type="ECO:0000256" key="1">
    <source>
        <dbReference type="ARBA" id="ARBA00023033"/>
    </source>
</evidence>
<keyword evidence="1 3" id="KW-0560">Oxidoreductase</keyword>
<dbReference type="GO" id="GO:0070189">
    <property type="term" value="P:kynurenine metabolic process"/>
    <property type="evidence" value="ECO:0007669"/>
    <property type="project" value="TreeGrafter"/>
</dbReference>
<evidence type="ECO:0000313" key="4">
    <source>
        <dbReference type="Proteomes" id="UP000485058"/>
    </source>
</evidence>
<dbReference type="AlphaFoldDB" id="A0A699YJK0"/>
<protein>
    <submittedName>
        <fullName evidence="3">Monooxygenase</fullName>
    </submittedName>
</protein>
<sequence length="239" mass="25382">MTEDGQTVQRSYDLLVGTDGVGSRVRAALQDELGLTVDISDSGREYKVYGGLRAELEPPEFAGRKGTSLHLYTSDDSFTTFTAHSNPDGTYSLKTGEHEQLTSQAAYESLLRAKFPSMPQDWVPEVAAQAVSSKASSAGKRVKCSQLHGPGIILLGDAGHAVSPVFGQGANSALESGLVLDDVLQACKGDASAVPAAFSQARKEDVHALFWIDAAAFSFFIKKPSTDFFLLAAHVVLGT</sequence>
<dbReference type="GO" id="GO:0004502">
    <property type="term" value="F:kynurenine 3-monooxygenase activity"/>
    <property type="evidence" value="ECO:0007669"/>
    <property type="project" value="TreeGrafter"/>
</dbReference>
<evidence type="ECO:0000259" key="2">
    <source>
        <dbReference type="Pfam" id="PF01494"/>
    </source>
</evidence>
<name>A0A699YJK0_HAELA</name>
<dbReference type="Gene3D" id="3.50.50.60">
    <property type="entry name" value="FAD/NAD(P)-binding domain"/>
    <property type="match status" value="1"/>
</dbReference>
<reference evidence="3 4" key="1">
    <citation type="submission" date="2020-02" db="EMBL/GenBank/DDBJ databases">
        <title>Draft genome sequence of Haematococcus lacustris strain NIES-144.</title>
        <authorList>
            <person name="Morimoto D."/>
            <person name="Nakagawa S."/>
            <person name="Yoshida T."/>
            <person name="Sawayama S."/>
        </authorList>
    </citation>
    <scope>NUCLEOTIDE SEQUENCE [LARGE SCALE GENOMIC DNA]</scope>
    <source>
        <strain evidence="3 4">NIES-144</strain>
    </source>
</reference>
<proteinExistence type="predicted"/>
<comment type="caution">
    <text evidence="3">The sequence shown here is derived from an EMBL/GenBank/DDBJ whole genome shotgun (WGS) entry which is preliminary data.</text>
</comment>
<gene>
    <name evidence="3" type="ORF">HaLaN_02998</name>
</gene>
<keyword evidence="1 3" id="KW-0503">Monooxygenase</keyword>
<evidence type="ECO:0000313" key="3">
    <source>
        <dbReference type="EMBL" id="GFH08088.1"/>
    </source>
</evidence>
<dbReference type="InterPro" id="IPR036188">
    <property type="entry name" value="FAD/NAD-bd_sf"/>
</dbReference>
<dbReference type="PANTHER" id="PTHR46028">
    <property type="entry name" value="KYNURENINE 3-MONOOXYGENASE"/>
    <property type="match status" value="1"/>
</dbReference>
<dbReference type="Pfam" id="PF01494">
    <property type="entry name" value="FAD_binding_3"/>
    <property type="match status" value="1"/>
</dbReference>
<feature type="non-terminal residue" evidence="3">
    <location>
        <position position="239"/>
    </location>
</feature>